<dbReference type="RefSeq" id="WP_165850127.1">
    <property type="nucleotide sequence ID" value="NZ_JBHRUJ010000016.1"/>
</dbReference>
<dbReference type="Pfam" id="PF13472">
    <property type="entry name" value="Lipase_GDSL_2"/>
    <property type="match status" value="1"/>
</dbReference>
<feature type="domain" description="SGNH hydrolase-type esterase" evidence="2">
    <location>
        <begin position="35"/>
        <end position="233"/>
    </location>
</feature>
<dbReference type="SUPFAM" id="SSF52266">
    <property type="entry name" value="SGNH hydrolase"/>
    <property type="match status" value="1"/>
</dbReference>
<dbReference type="InterPro" id="IPR013830">
    <property type="entry name" value="SGNH_hydro"/>
</dbReference>
<dbReference type="PANTHER" id="PTHR30383:SF27">
    <property type="entry name" value="SPORE GERMINATION LIPASE LIPC"/>
    <property type="match status" value="1"/>
</dbReference>
<dbReference type="Gene3D" id="3.40.50.1110">
    <property type="entry name" value="SGNH hydrolase"/>
    <property type="match status" value="1"/>
</dbReference>
<sequence length="245" mass="26454">MKKITKSLAVLLLATSIVSPATFAKSDQAKESLVALGDSIPFGYNLGQNYQNPAKTAYPYLIGASEDLRVRNLGIPGWQSEQLLSALQTEQKYRQAVIHADYVAITIGNNDLLQILREAGLESGGNQVLFRELLMQKLSNDDVFANIAAAIAETRSLTDAPIVLYNVYNPFQLNDPLHYVADPILPGINQAFSALAASNENVYVADAYAAFGDNQAEYVIQNDIHPTAAGQQVLADIGITALGLD</sequence>
<dbReference type="EMBL" id="JBHRUJ010000016">
    <property type="protein sequence ID" value="MFC3211552.1"/>
    <property type="molecule type" value="Genomic_DNA"/>
</dbReference>
<dbReference type="InterPro" id="IPR036514">
    <property type="entry name" value="SGNH_hydro_sf"/>
</dbReference>
<keyword evidence="4" id="KW-1185">Reference proteome</keyword>
<organism evidence="3 4">
    <name type="scientific">Planomicrobium okeanokoites</name>
    <name type="common">Planococcus okeanokoites</name>
    <name type="synonym">Flavobacterium okeanokoites</name>
    <dbReference type="NCBI Taxonomy" id="244"/>
    <lineage>
        <taxon>Bacteria</taxon>
        <taxon>Bacillati</taxon>
        <taxon>Bacillota</taxon>
        <taxon>Bacilli</taxon>
        <taxon>Bacillales</taxon>
        <taxon>Caryophanaceae</taxon>
        <taxon>Planomicrobium</taxon>
    </lineage>
</organism>
<dbReference type="PANTHER" id="PTHR30383">
    <property type="entry name" value="THIOESTERASE 1/PROTEASE 1/LYSOPHOSPHOLIPASE L1"/>
    <property type="match status" value="1"/>
</dbReference>
<evidence type="ECO:0000313" key="3">
    <source>
        <dbReference type="EMBL" id="MFC3211552.1"/>
    </source>
</evidence>
<keyword evidence="1" id="KW-0732">Signal</keyword>
<accession>A0ABV7KQ47</accession>
<feature type="signal peptide" evidence="1">
    <location>
        <begin position="1"/>
        <end position="24"/>
    </location>
</feature>
<gene>
    <name evidence="3" type="ORF">ACFOEJ_10745</name>
</gene>
<evidence type="ECO:0000313" key="4">
    <source>
        <dbReference type="Proteomes" id="UP001595625"/>
    </source>
</evidence>
<comment type="caution">
    <text evidence="3">The sequence shown here is derived from an EMBL/GenBank/DDBJ whole genome shotgun (WGS) entry which is preliminary data.</text>
</comment>
<evidence type="ECO:0000256" key="1">
    <source>
        <dbReference type="SAM" id="SignalP"/>
    </source>
</evidence>
<name>A0ABV7KQ47_PLAOK</name>
<evidence type="ECO:0000259" key="2">
    <source>
        <dbReference type="Pfam" id="PF13472"/>
    </source>
</evidence>
<reference evidence="4" key="1">
    <citation type="journal article" date="2019" name="Int. J. Syst. Evol. Microbiol.">
        <title>The Global Catalogue of Microorganisms (GCM) 10K type strain sequencing project: providing services to taxonomists for standard genome sequencing and annotation.</title>
        <authorList>
            <consortium name="The Broad Institute Genomics Platform"/>
            <consortium name="The Broad Institute Genome Sequencing Center for Infectious Disease"/>
            <person name="Wu L."/>
            <person name="Ma J."/>
        </authorList>
    </citation>
    <scope>NUCLEOTIDE SEQUENCE [LARGE SCALE GENOMIC DNA]</scope>
    <source>
        <strain evidence="4">CCM 320</strain>
    </source>
</reference>
<dbReference type="Proteomes" id="UP001595625">
    <property type="component" value="Unassembled WGS sequence"/>
</dbReference>
<protein>
    <submittedName>
        <fullName evidence="3">GDSL-type esterase/lipase family protein</fullName>
    </submittedName>
</protein>
<feature type="chain" id="PRO_5046398383" evidence="1">
    <location>
        <begin position="25"/>
        <end position="245"/>
    </location>
</feature>
<dbReference type="InterPro" id="IPR051532">
    <property type="entry name" value="Ester_Hydrolysis_Enzymes"/>
</dbReference>
<proteinExistence type="predicted"/>